<gene>
    <name evidence="1" type="ordered locus">At1g33640</name>
    <name evidence="3" type="ORF">AN1_LOCUS3394</name>
    <name evidence="2" type="ORF">C24_LOCUS3303</name>
</gene>
<dbReference type="KEGG" id="ath:AT1G33640"/>
<proteinExistence type="predicted"/>
<organism evidence="3 4">
    <name type="scientific">Arabidopsis thaliana</name>
    <name type="common">Mouse-ear cress</name>
    <dbReference type="NCBI Taxonomy" id="3702"/>
    <lineage>
        <taxon>Eukaryota</taxon>
        <taxon>Viridiplantae</taxon>
        <taxon>Streptophyta</taxon>
        <taxon>Embryophyta</taxon>
        <taxon>Tracheophyta</taxon>
        <taxon>Spermatophyta</taxon>
        <taxon>Magnoliopsida</taxon>
        <taxon>eudicotyledons</taxon>
        <taxon>Gunneridae</taxon>
        <taxon>Pentapetalae</taxon>
        <taxon>rosids</taxon>
        <taxon>malvids</taxon>
        <taxon>Brassicales</taxon>
        <taxon>Brassicaceae</taxon>
        <taxon>Camelineae</taxon>
        <taxon>Arabidopsis</taxon>
    </lineage>
</organism>
<dbReference type="OrthoDB" id="10274436at2759"/>
<dbReference type="EMBL" id="CACRSJ010000104">
    <property type="protein sequence ID" value="VYS47909.1"/>
    <property type="molecule type" value="Genomic_DNA"/>
</dbReference>
<dbReference type="AlphaFoldDB" id="A0A654EEZ3"/>
<dbReference type="Proteomes" id="UP000426265">
    <property type="component" value="Unassembled WGS sequence"/>
</dbReference>
<dbReference type="EMBL" id="CACSHJ010000087">
    <property type="protein sequence ID" value="CAA0264568.1"/>
    <property type="molecule type" value="Genomic_DNA"/>
</dbReference>
<evidence type="ECO:0000313" key="4">
    <source>
        <dbReference type="Proteomes" id="UP000426265"/>
    </source>
</evidence>
<dbReference type="Araport" id="AT1G33640"/>
<evidence type="ECO:0000313" key="2">
    <source>
        <dbReference type="EMBL" id="CAA0264568.1"/>
    </source>
</evidence>
<dbReference type="GeneID" id="840256"/>
<sequence length="51" mass="5683">MAGGVALRVIRSMFKLLVINKCSLVEMELLTKDFKMKDCFLGCKDGLTTTI</sequence>
<evidence type="ECO:0000313" key="3">
    <source>
        <dbReference type="EMBL" id="VYS47909.1"/>
    </source>
</evidence>
<protein>
    <submittedName>
        <fullName evidence="3">Uncharacterized protein</fullName>
    </submittedName>
</protein>
<evidence type="ECO:0000313" key="5">
    <source>
        <dbReference type="Proteomes" id="UP000434276"/>
    </source>
</evidence>
<name>A0A654EEZ3_ARATH</name>
<evidence type="ECO:0000313" key="1">
    <source>
        <dbReference type="Araport" id="AT1G33640"/>
    </source>
</evidence>
<dbReference type="Proteomes" id="UP000434276">
    <property type="component" value="Unassembled WGS sequence"/>
</dbReference>
<accession>A0A654EEZ3</accession>
<reference evidence="3 4" key="1">
    <citation type="submission" date="2019-11" db="EMBL/GenBank/DDBJ databases">
        <authorList>
            <person name="Jiao W.-B."/>
            <person name="Schneeberger K."/>
        </authorList>
    </citation>
    <scope>NUCLEOTIDE SEQUENCE [LARGE SCALE GENOMIC DNA]</scope>
    <source>
        <strain evidence="4">cv. An-1</strain>
        <strain evidence="5">cv. C24</strain>
    </source>
</reference>